<proteinExistence type="predicted"/>
<keyword evidence="2" id="KW-0732">Signal</keyword>
<dbReference type="EMBL" id="GGFL01013395">
    <property type="protein sequence ID" value="MBW77573.1"/>
    <property type="molecule type" value="Transcribed_RNA"/>
</dbReference>
<sequence>MQKRKSLSLSFYFLPFFLLLYLFLPSTHTLYPPPTVETTTITPEITMKLFQYKIYSAKTRAWQKKRHLESTVGVPLMNPKDASNRNHLARSHA</sequence>
<name>A0A2M4DJ34_ANODA</name>
<dbReference type="AlphaFoldDB" id="A0A2M4DJ34"/>
<accession>A0A2M4DJ34</accession>
<reference evidence="3" key="1">
    <citation type="submission" date="2018-01" db="EMBL/GenBank/DDBJ databases">
        <title>An insight into the sialome of Amazonian anophelines.</title>
        <authorList>
            <person name="Ribeiro J.M."/>
            <person name="Scarpassa V."/>
            <person name="Calvo E."/>
        </authorList>
    </citation>
    <scope>NUCLEOTIDE SEQUENCE</scope>
</reference>
<feature type="region of interest" description="Disordered" evidence="1">
    <location>
        <begin position="73"/>
        <end position="93"/>
    </location>
</feature>
<organism evidence="3">
    <name type="scientific">Anopheles darlingi</name>
    <name type="common">Mosquito</name>
    <dbReference type="NCBI Taxonomy" id="43151"/>
    <lineage>
        <taxon>Eukaryota</taxon>
        <taxon>Metazoa</taxon>
        <taxon>Ecdysozoa</taxon>
        <taxon>Arthropoda</taxon>
        <taxon>Hexapoda</taxon>
        <taxon>Insecta</taxon>
        <taxon>Pterygota</taxon>
        <taxon>Neoptera</taxon>
        <taxon>Endopterygota</taxon>
        <taxon>Diptera</taxon>
        <taxon>Nematocera</taxon>
        <taxon>Culicoidea</taxon>
        <taxon>Culicidae</taxon>
        <taxon>Anophelinae</taxon>
        <taxon>Anopheles</taxon>
    </lineage>
</organism>
<protein>
    <submittedName>
        <fullName evidence="3">Putative secreted protein</fullName>
    </submittedName>
</protein>
<feature type="signal peptide" evidence="2">
    <location>
        <begin position="1"/>
        <end position="29"/>
    </location>
</feature>
<evidence type="ECO:0000256" key="1">
    <source>
        <dbReference type="SAM" id="MobiDB-lite"/>
    </source>
</evidence>
<evidence type="ECO:0000256" key="2">
    <source>
        <dbReference type="SAM" id="SignalP"/>
    </source>
</evidence>
<feature type="chain" id="PRO_5014999224" evidence="2">
    <location>
        <begin position="30"/>
        <end position="93"/>
    </location>
</feature>
<evidence type="ECO:0000313" key="3">
    <source>
        <dbReference type="EMBL" id="MBW77573.1"/>
    </source>
</evidence>